<sequence length="136" mass="15676">MAANRGATLFVLLLCCWQEAEVHRINISSDPVSEKSWKSKPQDDILGVFDEIVVQEFLDPDKSLFETQRPQRKQKTTMKTHIKTNDQTDTDKHHDKTLSSGNADRLFLNEEEKELFYQIKSLRSLGNIIDSLQKAL</sequence>
<proteinExistence type="predicted"/>
<evidence type="ECO:0000313" key="3">
    <source>
        <dbReference type="EMBL" id="CAK6442728.1"/>
    </source>
</evidence>
<keyword evidence="4" id="KW-1185">Reference proteome</keyword>
<feature type="signal peptide" evidence="2">
    <location>
        <begin position="1"/>
        <end position="22"/>
    </location>
</feature>
<name>A0ABN9ZWX2_PIPNA</name>
<keyword evidence="2" id="KW-0732">Signal</keyword>
<reference evidence="3" key="1">
    <citation type="submission" date="2023-12" db="EMBL/GenBank/DDBJ databases">
        <authorList>
            <person name="Brown T."/>
        </authorList>
    </citation>
    <scope>NUCLEOTIDE SEQUENCE</scope>
</reference>
<dbReference type="EMBL" id="OY882860">
    <property type="protein sequence ID" value="CAK6442728.1"/>
    <property type="molecule type" value="Genomic_DNA"/>
</dbReference>
<feature type="chain" id="PRO_5046609679" evidence="2">
    <location>
        <begin position="23"/>
        <end position="136"/>
    </location>
</feature>
<evidence type="ECO:0000256" key="1">
    <source>
        <dbReference type="SAM" id="MobiDB-lite"/>
    </source>
</evidence>
<dbReference type="Proteomes" id="UP001314169">
    <property type="component" value="Chromosome 3"/>
</dbReference>
<dbReference type="InterPro" id="IPR029301">
    <property type="entry name" value="SPACA7"/>
</dbReference>
<feature type="compositionally biased region" description="Basic and acidic residues" evidence="1">
    <location>
        <begin position="83"/>
        <end position="97"/>
    </location>
</feature>
<dbReference type="Pfam" id="PF15307">
    <property type="entry name" value="SPACA7"/>
    <property type="match status" value="1"/>
</dbReference>
<organism evidence="3 4">
    <name type="scientific">Pipistrellus nathusii</name>
    <name type="common">Nathusius' pipistrelle</name>
    <dbReference type="NCBI Taxonomy" id="59473"/>
    <lineage>
        <taxon>Eukaryota</taxon>
        <taxon>Metazoa</taxon>
        <taxon>Chordata</taxon>
        <taxon>Craniata</taxon>
        <taxon>Vertebrata</taxon>
        <taxon>Euteleostomi</taxon>
        <taxon>Mammalia</taxon>
        <taxon>Eutheria</taxon>
        <taxon>Laurasiatheria</taxon>
        <taxon>Chiroptera</taxon>
        <taxon>Yangochiroptera</taxon>
        <taxon>Vespertilionidae</taxon>
        <taxon>Pipistrellus</taxon>
    </lineage>
</organism>
<evidence type="ECO:0000313" key="4">
    <source>
        <dbReference type="Proteomes" id="UP001314169"/>
    </source>
</evidence>
<protein>
    <submittedName>
        <fullName evidence="3">Uncharacterized protein</fullName>
    </submittedName>
</protein>
<feature type="non-terminal residue" evidence="3">
    <location>
        <position position="1"/>
    </location>
</feature>
<feature type="region of interest" description="Disordered" evidence="1">
    <location>
        <begin position="65"/>
        <end position="103"/>
    </location>
</feature>
<feature type="non-terminal residue" evidence="3">
    <location>
        <position position="136"/>
    </location>
</feature>
<accession>A0ABN9ZWX2</accession>
<gene>
    <name evidence="3" type="ORF">MPIPNATIZW_LOCUS11034</name>
</gene>
<evidence type="ECO:0000256" key="2">
    <source>
        <dbReference type="SAM" id="SignalP"/>
    </source>
</evidence>
<feature type="compositionally biased region" description="Basic residues" evidence="1">
    <location>
        <begin position="70"/>
        <end position="82"/>
    </location>
</feature>